<dbReference type="Pfam" id="PF00141">
    <property type="entry name" value="peroxidase"/>
    <property type="match status" value="1"/>
</dbReference>
<comment type="similarity">
    <text evidence="20">Belongs to the peroxidase family. Classical plant (class III) peroxidase subfamily.</text>
</comment>
<evidence type="ECO:0000256" key="19">
    <source>
        <dbReference type="PIRSR" id="PIRSR600823-5"/>
    </source>
</evidence>
<evidence type="ECO:0000256" key="18">
    <source>
        <dbReference type="PIRSR" id="PIRSR600823-4"/>
    </source>
</evidence>
<keyword evidence="7 20" id="KW-0349">Heme</keyword>
<dbReference type="FunFam" id="1.10.420.10:FF:000008">
    <property type="entry name" value="Peroxidase"/>
    <property type="match status" value="1"/>
</dbReference>
<keyword evidence="23" id="KW-1185">Reference proteome</keyword>
<dbReference type="PROSITE" id="PS00435">
    <property type="entry name" value="PEROXIDASE_1"/>
    <property type="match status" value="1"/>
</dbReference>
<keyword evidence="5 20" id="KW-0964">Secreted</keyword>
<evidence type="ECO:0000313" key="23">
    <source>
        <dbReference type="Proteomes" id="UP001210211"/>
    </source>
</evidence>
<reference evidence="22 23" key="1">
    <citation type="journal article" date="2022" name="Cell">
        <title>Repeat-based holocentromeres influence genome architecture and karyotype evolution.</title>
        <authorList>
            <person name="Hofstatter P.G."/>
            <person name="Thangavel G."/>
            <person name="Lux T."/>
            <person name="Neumann P."/>
            <person name="Vondrak T."/>
            <person name="Novak P."/>
            <person name="Zhang M."/>
            <person name="Costa L."/>
            <person name="Castellani M."/>
            <person name="Scott A."/>
            <person name="Toegelov H."/>
            <person name="Fuchs J."/>
            <person name="Mata-Sucre Y."/>
            <person name="Dias Y."/>
            <person name="Vanzela A.L.L."/>
            <person name="Huettel B."/>
            <person name="Almeida C.C.S."/>
            <person name="Simkova H."/>
            <person name="Souza G."/>
            <person name="Pedrosa-Harand A."/>
            <person name="Macas J."/>
            <person name="Mayer K.F.X."/>
            <person name="Houben A."/>
            <person name="Marques A."/>
        </authorList>
    </citation>
    <scope>NUCLEOTIDE SEQUENCE [LARGE SCALE GENOMIC DNA]</scope>
    <source>
        <strain evidence="22">RhyTen1mFocal</strain>
    </source>
</reference>
<feature type="binding site" description="axial binding residue" evidence="17">
    <location>
        <position position="207"/>
    </location>
    <ligand>
        <name>heme b</name>
        <dbReference type="ChEBI" id="CHEBI:60344"/>
    </ligand>
    <ligandPart>
        <name>Fe</name>
        <dbReference type="ChEBI" id="CHEBI:18248"/>
    </ligandPart>
</feature>
<evidence type="ECO:0000256" key="3">
    <source>
        <dbReference type="ARBA" id="ARBA00006873"/>
    </source>
</evidence>
<evidence type="ECO:0000256" key="15">
    <source>
        <dbReference type="PIRSR" id="PIRSR600823-1"/>
    </source>
</evidence>
<dbReference type="EC" id="1.11.1.7" evidence="4 20"/>
<evidence type="ECO:0000256" key="14">
    <source>
        <dbReference type="ARBA" id="ARBA00023324"/>
    </source>
</evidence>
<evidence type="ECO:0000256" key="9">
    <source>
        <dbReference type="ARBA" id="ARBA00022837"/>
    </source>
</evidence>
<dbReference type="EMBL" id="JAMRDG010000002">
    <property type="protein sequence ID" value="KAJ3687027.1"/>
    <property type="molecule type" value="Genomic_DNA"/>
</dbReference>
<feature type="active site" description="Proton acceptor" evidence="15">
    <location>
        <position position="70"/>
    </location>
</feature>
<feature type="binding site" evidence="17">
    <location>
        <position position="74"/>
    </location>
    <ligand>
        <name>Ca(2+)</name>
        <dbReference type="ChEBI" id="CHEBI:29108"/>
        <label>1</label>
    </ligand>
</feature>
<feature type="disulfide bond" evidence="19">
    <location>
        <begin position="124"/>
        <end position="334"/>
    </location>
</feature>
<organism evidence="22 23">
    <name type="scientific">Rhynchospora tenuis</name>
    <dbReference type="NCBI Taxonomy" id="198213"/>
    <lineage>
        <taxon>Eukaryota</taxon>
        <taxon>Viridiplantae</taxon>
        <taxon>Streptophyta</taxon>
        <taxon>Embryophyta</taxon>
        <taxon>Tracheophyta</taxon>
        <taxon>Spermatophyta</taxon>
        <taxon>Magnoliopsida</taxon>
        <taxon>Liliopsida</taxon>
        <taxon>Poales</taxon>
        <taxon>Cyperaceae</taxon>
        <taxon>Cyperoideae</taxon>
        <taxon>Rhynchosporeae</taxon>
        <taxon>Rhynchospora</taxon>
    </lineage>
</organism>
<evidence type="ECO:0000313" key="22">
    <source>
        <dbReference type="EMBL" id="KAJ3687027.1"/>
    </source>
</evidence>
<dbReference type="GO" id="GO:0042744">
    <property type="term" value="P:hydrogen peroxide catabolic process"/>
    <property type="evidence" value="ECO:0007669"/>
    <property type="project" value="UniProtKB-KW"/>
</dbReference>
<proteinExistence type="inferred from homology"/>
<dbReference type="PRINTS" id="PR00458">
    <property type="entry name" value="PEROXIDASE"/>
</dbReference>
<feature type="chain" id="PRO_5041775013" description="Peroxidase" evidence="20">
    <location>
        <begin position="28"/>
        <end position="338"/>
    </location>
</feature>
<sequence>MEKRFPSSLFLSLSLALLLFSTKSSDALEVEFYKNRKLCPDVEKIVRKTVLSYYKNDPTITAPLLRLHFHDCFVEGCDGSVLINSTMSNVAEKDAKPNLSLDGFDVIDKAKEELEAKCPGVVSCADIVALAARDAVSLATYVVRSGKWSKDYNMYEVETGRRDGRVSSASNAIKNLPSSFWGIYQLKKSFASKGLNLKDLAVLSAAHTIGNSHCNSFAKRLYNYTGKGDMDPSLLPSYAANLTKICTPTDNTTVLEMVPGSSTTFDTTYFKLVTEEKGLFHSDQALLRSQVTRNYVFSHVSNSTGFFYDFGISMVKMGRNKVLEGKYGEIRKNCAVIN</sequence>
<feature type="binding site" evidence="17">
    <location>
        <position position="80"/>
    </location>
    <ligand>
        <name>Ca(2+)</name>
        <dbReference type="ChEBI" id="CHEBI:29108"/>
        <label>1</label>
    </ligand>
</feature>
<dbReference type="GO" id="GO:0140825">
    <property type="term" value="F:lactoperoxidase activity"/>
    <property type="evidence" value="ECO:0007669"/>
    <property type="project" value="UniProtKB-EC"/>
</dbReference>
<dbReference type="FunFam" id="1.10.520.10:FF:000008">
    <property type="entry name" value="Peroxidase"/>
    <property type="match status" value="1"/>
</dbReference>
<comment type="similarity">
    <text evidence="3">Belongs to the peroxidase family. Ascorbate peroxidase subfamily.</text>
</comment>
<dbReference type="InterPro" id="IPR000823">
    <property type="entry name" value="Peroxidase_pln"/>
</dbReference>
<comment type="subcellular location">
    <subcellularLocation>
        <location evidence="20">Secreted</location>
    </subcellularLocation>
</comment>
<dbReference type="Proteomes" id="UP001210211">
    <property type="component" value="Unassembled WGS sequence"/>
</dbReference>
<dbReference type="InterPro" id="IPR019793">
    <property type="entry name" value="Peroxidases_heam-ligand_BS"/>
</dbReference>
<evidence type="ECO:0000256" key="6">
    <source>
        <dbReference type="ARBA" id="ARBA00022559"/>
    </source>
</evidence>
<keyword evidence="20" id="KW-0732">Signal</keyword>
<dbReference type="GO" id="GO:0006979">
    <property type="term" value="P:response to oxidative stress"/>
    <property type="evidence" value="ECO:0007669"/>
    <property type="project" value="UniProtKB-UniRule"/>
</dbReference>
<evidence type="ECO:0000256" key="17">
    <source>
        <dbReference type="PIRSR" id="PIRSR600823-3"/>
    </source>
</evidence>
<dbReference type="SUPFAM" id="SSF48113">
    <property type="entry name" value="Heme-dependent peroxidases"/>
    <property type="match status" value="1"/>
</dbReference>
<comment type="function">
    <text evidence="2">Removal of H(2)O(2), oxidation of toxic reductants, biosynthesis and degradation of lignin, suberization, auxin catabolism, response to environmental stresses such as wounding, pathogen attack and oxidative stress. These functions might be dependent on each isozyme/isoform in each plant tissue.</text>
</comment>
<feature type="disulfide bond" evidence="19">
    <location>
        <begin position="214"/>
        <end position="246"/>
    </location>
</feature>
<feature type="site" description="Transition state stabilizer" evidence="18">
    <location>
        <position position="66"/>
    </location>
</feature>
<dbReference type="InterPro" id="IPR033905">
    <property type="entry name" value="Secretory_peroxidase"/>
</dbReference>
<keyword evidence="6 20" id="KW-0575">Peroxidase</keyword>
<keyword evidence="10 20" id="KW-0560">Oxidoreductase</keyword>
<dbReference type="GO" id="GO:0020037">
    <property type="term" value="F:heme binding"/>
    <property type="evidence" value="ECO:0007669"/>
    <property type="project" value="UniProtKB-UniRule"/>
</dbReference>
<evidence type="ECO:0000256" key="11">
    <source>
        <dbReference type="ARBA" id="ARBA00023004"/>
    </source>
</evidence>
<dbReference type="GO" id="GO:0046872">
    <property type="term" value="F:metal ion binding"/>
    <property type="evidence" value="ECO:0007669"/>
    <property type="project" value="UniProtKB-UniRule"/>
</dbReference>
<keyword evidence="9 17" id="KW-0106">Calcium</keyword>
<comment type="catalytic activity">
    <reaction evidence="1 20">
        <text>2 a phenolic donor + H2O2 = 2 a phenolic radical donor + 2 H2O</text>
        <dbReference type="Rhea" id="RHEA:56136"/>
        <dbReference type="ChEBI" id="CHEBI:15377"/>
        <dbReference type="ChEBI" id="CHEBI:16240"/>
        <dbReference type="ChEBI" id="CHEBI:139520"/>
        <dbReference type="ChEBI" id="CHEBI:139521"/>
        <dbReference type="EC" id="1.11.1.7"/>
    </reaction>
</comment>
<dbReference type="Gene3D" id="1.10.420.10">
    <property type="entry name" value="Peroxidase, domain 2"/>
    <property type="match status" value="1"/>
</dbReference>
<feature type="disulfide bond" evidence="19">
    <location>
        <begin position="72"/>
        <end position="77"/>
    </location>
</feature>
<feature type="binding site" evidence="17">
    <location>
        <position position="266"/>
    </location>
    <ligand>
        <name>Ca(2+)</name>
        <dbReference type="ChEBI" id="CHEBI:29108"/>
        <label>2</label>
    </ligand>
</feature>
<feature type="binding site" evidence="17">
    <location>
        <position position="78"/>
    </location>
    <ligand>
        <name>Ca(2+)</name>
        <dbReference type="ChEBI" id="CHEBI:29108"/>
        <label>1</label>
    </ligand>
</feature>
<keyword evidence="11 17" id="KW-0408">Iron</keyword>
<gene>
    <name evidence="22" type="ORF">LUZ61_016191</name>
</gene>
<dbReference type="GO" id="GO:0005576">
    <property type="term" value="C:extracellular region"/>
    <property type="evidence" value="ECO:0007669"/>
    <property type="project" value="UniProtKB-SubCell"/>
</dbReference>
<dbReference type="InterPro" id="IPR019794">
    <property type="entry name" value="Peroxidases_AS"/>
</dbReference>
<evidence type="ECO:0000256" key="12">
    <source>
        <dbReference type="ARBA" id="ARBA00023157"/>
    </source>
</evidence>
<comment type="cofactor">
    <cofactor evidence="17 20">
        <name>Ca(2+)</name>
        <dbReference type="ChEBI" id="CHEBI:29108"/>
    </cofactor>
    <text evidence="17 20">Binds 2 calcium ions per subunit.</text>
</comment>
<dbReference type="PANTHER" id="PTHR31235">
    <property type="entry name" value="PEROXIDASE 25-RELATED"/>
    <property type="match status" value="1"/>
</dbReference>
<dbReference type="InterPro" id="IPR002016">
    <property type="entry name" value="Haem_peroxidase"/>
</dbReference>
<evidence type="ECO:0000256" key="2">
    <source>
        <dbReference type="ARBA" id="ARBA00002322"/>
    </source>
</evidence>
<feature type="binding site" evidence="17">
    <location>
        <position position="92"/>
    </location>
    <ligand>
        <name>Ca(2+)</name>
        <dbReference type="ChEBI" id="CHEBI:29108"/>
        <label>1</label>
    </ligand>
</feature>
<dbReference type="PROSITE" id="PS00436">
    <property type="entry name" value="PEROXIDASE_2"/>
    <property type="match status" value="1"/>
</dbReference>
<comment type="caution">
    <text evidence="22">The sequence shown here is derived from an EMBL/GenBank/DDBJ whole genome shotgun (WGS) entry which is preliminary data.</text>
</comment>
<dbReference type="PRINTS" id="PR00461">
    <property type="entry name" value="PLPEROXIDASE"/>
</dbReference>
<name>A0AAD5Z505_9POAL</name>
<evidence type="ECO:0000256" key="7">
    <source>
        <dbReference type="ARBA" id="ARBA00022617"/>
    </source>
</evidence>
<evidence type="ECO:0000256" key="1">
    <source>
        <dbReference type="ARBA" id="ARBA00000189"/>
    </source>
</evidence>
<evidence type="ECO:0000256" key="13">
    <source>
        <dbReference type="ARBA" id="ARBA00023180"/>
    </source>
</evidence>
<keyword evidence="12 19" id="KW-1015">Disulfide bond</keyword>
<keyword evidence="8 17" id="KW-0479">Metal-binding</keyword>
<feature type="binding site" evidence="17">
    <location>
        <position position="71"/>
    </location>
    <ligand>
        <name>Ca(2+)</name>
        <dbReference type="ChEBI" id="CHEBI:29108"/>
        <label>1</label>
    </ligand>
</feature>
<dbReference type="InterPro" id="IPR010255">
    <property type="entry name" value="Haem_peroxidase_sf"/>
</dbReference>
<feature type="binding site" evidence="17">
    <location>
        <position position="208"/>
    </location>
    <ligand>
        <name>Ca(2+)</name>
        <dbReference type="ChEBI" id="CHEBI:29108"/>
        <label>2</label>
    </ligand>
</feature>
<accession>A0AAD5Z505</accession>
<dbReference type="PROSITE" id="PS50873">
    <property type="entry name" value="PEROXIDASE_4"/>
    <property type="match status" value="1"/>
</dbReference>
<evidence type="ECO:0000256" key="8">
    <source>
        <dbReference type="ARBA" id="ARBA00022723"/>
    </source>
</evidence>
<evidence type="ECO:0000259" key="21">
    <source>
        <dbReference type="PROSITE" id="PS50873"/>
    </source>
</evidence>
<dbReference type="Gene3D" id="1.10.520.10">
    <property type="match status" value="1"/>
</dbReference>
<evidence type="ECO:0000256" key="16">
    <source>
        <dbReference type="PIRSR" id="PIRSR600823-2"/>
    </source>
</evidence>
<keyword evidence="14 20" id="KW-0376">Hydrogen peroxide</keyword>
<dbReference type="CDD" id="cd00693">
    <property type="entry name" value="secretory_peroxidase"/>
    <property type="match status" value="1"/>
</dbReference>
<protein>
    <recommendedName>
        <fullName evidence="4 20">Peroxidase</fullName>
        <ecNumber evidence="4 20">1.11.1.7</ecNumber>
    </recommendedName>
</protein>
<comment type="cofactor">
    <cofactor evidence="17 20">
        <name>heme b</name>
        <dbReference type="ChEBI" id="CHEBI:60344"/>
    </cofactor>
    <text evidence="17 20">Binds 1 heme b (iron(II)-protoporphyrin IX) group per subunit.</text>
</comment>
<evidence type="ECO:0000256" key="20">
    <source>
        <dbReference type="RuleBase" id="RU362060"/>
    </source>
</evidence>
<feature type="domain" description="Plant heme peroxidase family profile" evidence="21">
    <location>
        <begin position="27"/>
        <end position="338"/>
    </location>
</feature>
<feature type="binding site" evidence="16">
    <location>
        <position position="177"/>
    </location>
    <ligand>
        <name>substrate</name>
    </ligand>
</feature>
<feature type="signal peptide" evidence="20">
    <location>
        <begin position="1"/>
        <end position="27"/>
    </location>
</feature>
<keyword evidence="13" id="KW-0325">Glycoprotein</keyword>
<feature type="disulfide bond" evidence="19">
    <location>
        <begin position="39"/>
        <end position="118"/>
    </location>
</feature>
<evidence type="ECO:0000256" key="10">
    <source>
        <dbReference type="ARBA" id="ARBA00023002"/>
    </source>
</evidence>
<feature type="binding site" evidence="17">
    <location>
        <position position="76"/>
    </location>
    <ligand>
        <name>Ca(2+)</name>
        <dbReference type="ChEBI" id="CHEBI:29108"/>
        <label>1</label>
    </ligand>
</feature>
<evidence type="ECO:0000256" key="4">
    <source>
        <dbReference type="ARBA" id="ARBA00012313"/>
    </source>
</evidence>
<evidence type="ECO:0000256" key="5">
    <source>
        <dbReference type="ARBA" id="ARBA00022525"/>
    </source>
</evidence>
<dbReference type="AlphaFoldDB" id="A0AAD5Z505"/>